<dbReference type="Proteomes" id="UP000769157">
    <property type="component" value="Unassembled WGS sequence"/>
</dbReference>
<accession>A0A9P8NXU4</accession>
<dbReference type="GeneID" id="70238306"/>
<dbReference type="AlphaFoldDB" id="A0A9P8NXU4"/>
<feature type="region of interest" description="Disordered" evidence="1">
    <location>
        <begin position="132"/>
        <end position="234"/>
    </location>
</feature>
<proteinExistence type="predicted"/>
<feature type="compositionally biased region" description="Polar residues" evidence="1">
    <location>
        <begin position="197"/>
        <end position="210"/>
    </location>
</feature>
<organism evidence="2 3">
    <name type="scientific">Ogataea philodendri</name>
    <dbReference type="NCBI Taxonomy" id="1378263"/>
    <lineage>
        <taxon>Eukaryota</taxon>
        <taxon>Fungi</taxon>
        <taxon>Dikarya</taxon>
        <taxon>Ascomycota</taxon>
        <taxon>Saccharomycotina</taxon>
        <taxon>Pichiomycetes</taxon>
        <taxon>Pichiales</taxon>
        <taxon>Pichiaceae</taxon>
        <taxon>Ogataea</taxon>
    </lineage>
</organism>
<feature type="region of interest" description="Disordered" evidence="1">
    <location>
        <begin position="1"/>
        <end position="26"/>
    </location>
</feature>
<comment type="caution">
    <text evidence="2">The sequence shown here is derived from an EMBL/GenBank/DDBJ whole genome shotgun (WGS) entry which is preliminary data.</text>
</comment>
<dbReference type="EMBL" id="JAEUBE010000439">
    <property type="protein sequence ID" value="KAH3661495.1"/>
    <property type="molecule type" value="Genomic_DNA"/>
</dbReference>
<name>A0A9P8NXU4_9ASCO</name>
<sequence length="467" mass="51475">MAFRSSSVGDLISSNESGHQERSSGESVVGGSCLCKDVHDSVAGPVGHVDAAGVTGHFEPELAGVPIGNGRTDLEIAQITAVLQWVPVEHVIVVVFVQNHPLINGMGGIEHLLGGEQLRRWVAAEEVVEEREVHGDQPAFGVGERKRVQQDGCNQGRNQVSDHDQTSGLGVGPFSLDEVDHERGHPRRSRLHHSVDGSEQSRVSGRPTQSFHDKRREVGKTTVRNGNKDLEPEHGPHLWVQQRFSELAPFPVLRLDTCLVLFHLMDNDGLFLLRKPETVDWTAWKQEIDNYSPSDGHSAGNPVERPPWLEPVLLVASNSIPNRTREDRGESRLYSSPFRWRSVLRPYNAAVEEVTLSIAAIETFSHKNGTRFKSTLSLAHLSSFLVYPSLIRWMYLAPISSVSSSISSTFVSSNEAMLASLRLTVSFFFSVIGFVVNPTPARSYIFGCYLAREVIAPVVSGSRGLSR</sequence>
<gene>
    <name evidence="2" type="ORF">OGAPHI_006342</name>
</gene>
<keyword evidence="3" id="KW-1185">Reference proteome</keyword>
<dbReference type="RefSeq" id="XP_046058608.1">
    <property type="nucleotide sequence ID" value="XM_046207620.1"/>
</dbReference>
<evidence type="ECO:0000313" key="3">
    <source>
        <dbReference type="Proteomes" id="UP000769157"/>
    </source>
</evidence>
<protein>
    <submittedName>
        <fullName evidence="2">Uncharacterized protein</fullName>
    </submittedName>
</protein>
<reference evidence="2" key="2">
    <citation type="submission" date="2021-01" db="EMBL/GenBank/DDBJ databases">
        <authorList>
            <person name="Schikora-Tamarit M.A."/>
        </authorList>
    </citation>
    <scope>NUCLEOTIDE SEQUENCE</scope>
    <source>
        <strain evidence="2">CBS6075</strain>
    </source>
</reference>
<evidence type="ECO:0000256" key="1">
    <source>
        <dbReference type="SAM" id="MobiDB-lite"/>
    </source>
</evidence>
<feature type="compositionally biased region" description="Polar residues" evidence="1">
    <location>
        <begin position="1"/>
        <end position="17"/>
    </location>
</feature>
<reference evidence="2" key="1">
    <citation type="journal article" date="2021" name="Open Biol.">
        <title>Shared evolutionary footprints suggest mitochondrial oxidative damage underlies multiple complex I losses in fungi.</title>
        <authorList>
            <person name="Schikora-Tamarit M.A."/>
            <person name="Marcet-Houben M."/>
            <person name="Nosek J."/>
            <person name="Gabaldon T."/>
        </authorList>
    </citation>
    <scope>NUCLEOTIDE SEQUENCE</scope>
    <source>
        <strain evidence="2">CBS6075</strain>
    </source>
</reference>
<evidence type="ECO:0000313" key="2">
    <source>
        <dbReference type="EMBL" id="KAH3661495.1"/>
    </source>
</evidence>